<feature type="transmembrane region" description="Helical" evidence="2">
    <location>
        <begin position="212"/>
        <end position="236"/>
    </location>
</feature>
<feature type="transmembrane region" description="Helical" evidence="2">
    <location>
        <begin position="576"/>
        <end position="603"/>
    </location>
</feature>
<dbReference type="VEuPathDB" id="MicrosporidiaDB:SLOPH_612"/>
<feature type="transmembrane region" description="Helical" evidence="2">
    <location>
        <begin position="457"/>
        <end position="480"/>
    </location>
</feature>
<feature type="region of interest" description="Disordered" evidence="1">
    <location>
        <begin position="1"/>
        <end position="171"/>
    </location>
</feature>
<feature type="compositionally biased region" description="Basic and acidic residues" evidence="1">
    <location>
        <begin position="144"/>
        <end position="159"/>
    </location>
</feature>
<feature type="transmembrane region" description="Helical" evidence="2">
    <location>
        <begin position="274"/>
        <end position="292"/>
    </location>
</feature>
<sequence>MHLNNEDKKNKEEDFLNNIDNNNEEDIEEKNIQKEDNSESDNEGKQEINSGSGDVDIAGDSEKDDSNKSTHTIENTLEQKHSGEEANAESSTIDSPKVLYDVVQYQDLDSSEDGMKNKKKGVKRKSEEFNEKDNTLQESDFEDKESLAGKQESHDHPYEQENLNNKLDVQEYPKENMKQNSALDENRLYSNATSSNSISYNIKEDVRPEEDLPFSCVSFMLQFLIENFSIGTAIFWKKPEMQFYGSLFHTISTFIYLLVAFLGKQKNFNLRVHAEIIVIIQCIFITCDVPSGSTLMQLVSGIIVLSIGYLLSLLIALLLTKRMRIVKNIPTPLIKGLLLYSALNFILQGFFTFFNFDGLFSGVGFERKYYIYYPVSVFLALLMIILQFKKANIALILIGALGFLTVIIMTICIAILDSKTSMGKMVYTLRDYIVCTNVVNPFAIFLEKCGIVTCFKNIMFCMYFVAGMVSVALCTPFLALEGGNSYDPMLSAFRFGKNLVINQTSSLMKSQRNTIKRKDIKFYIFSMVFVVIWAIASYFTVYSTPRFFATVFFLTTGLKLMFDISDDMKKFTSLEVIATVLAGFLSFITLNPILGIFITFIIYRFMVSKAAKKSDKILTNDFNTKLLMSCSTKGKTLLLLNVNAPLTIRNLQTFIRRNESENISIYNFSDCKYVDYDAREYLSTLKSKNNKIIVIGNPQNFDMIKWQRKEEIIFCDSLDNILEAIDTGIL</sequence>
<feature type="compositionally biased region" description="Basic and acidic residues" evidence="1">
    <location>
        <begin position="1"/>
        <end position="14"/>
    </location>
</feature>
<feature type="transmembrane region" description="Helical" evidence="2">
    <location>
        <begin position="332"/>
        <end position="354"/>
    </location>
</feature>
<keyword evidence="2" id="KW-0472">Membrane</keyword>
<evidence type="ECO:0000313" key="3">
    <source>
        <dbReference type="EMBL" id="EPR79774.1"/>
    </source>
</evidence>
<evidence type="ECO:0000256" key="1">
    <source>
        <dbReference type="SAM" id="MobiDB-lite"/>
    </source>
</evidence>
<dbReference type="HOGENOM" id="CLU_379547_0_0_1"/>
<dbReference type="InParanoid" id="S7XL50"/>
<feature type="compositionally biased region" description="Basic and acidic residues" evidence="1">
    <location>
        <begin position="29"/>
        <end position="46"/>
    </location>
</feature>
<dbReference type="Proteomes" id="UP000014978">
    <property type="component" value="Unassembled WGS sequence"/>
</dbReference>
<feature type="transmembrane region" description="Helical" evidence="2">
    <location>
        <begin position="242"/>
        <end position="262"/>
    </location>
</feature>
<evidence type="ECO:0000256" key="2">
    <source>
        <dbReference type="SAM" id="Phobius"/>
    </source>
</evidence>
<feature type="transmembrane region" description="Helical" evidence="2">
    <location>
        <begin position="298"/>
        <end position="320"/>
    </location>
</feature>
<keyword evidence="2" id="KW-1133">Transmembrane helix</keyword>
<keyword evidence="4" id="KW-1185">Reference proteome</keyword>
<keyword evidence="2" id="KW-0812">Transmembrane</keyword>
<feature type="transmembrane region" description="Helical" evidence="2">
    <location>
        <begin position="522"/>
        <end position="541"/>
    </location>
</feature>
<dbReference type="AlphaFoldDB" id="S7XL50"/>
<protein>
    <submittedName>
        <fullName evidence="3">Uncharacterized protein</fullName>
    </submittedName>
</protein>
<feature type="transmembrane region" description="Helical" evidence="2">
    <location>
        <begin position="393"/>
        <end position="416"/>
    </location>
</feature>
<feature type="transmembrane region" description="Helical" evidence="2">
    <location>
        <begin position="369"/>
        <end position="386"/>
    </location>
</feature>
<accession>S7XL50</accession>
<proteinExistence type="predicted"/>
<organism evidence="3 4">
    <name type="scientific">Spraguea lophii (strain 42_110)</name>
    <name type="common">Microsporidian parasite</name>
    <dbReference type="NCBI Taxonomy" id="1358809"/>
    <lineage>
        <taxon>Eukaryota</taxon>
        <taxon>Fungi</taxon>
        <taxon>Fungi incertae sedis</taxon>
        <taxon>Microsporidia</taxon>
        <taxon>Spragueidae</taxon>
        <taxon>Spraguea</taxon>
    </lineage>
</organism>
<name>S7XL50_SPRLO</name>
<evidence type="ECO:0000313" key="4">
    <source>
        <dbReference type="Proteomes" id="UP000014978"/>
    </source>
</evidence>
<dbReference type="EMBL" id="ATCN01000119">
    <property type="protein sequence ID" value="EPR79774.1"/>
    <property type="molecule type" value="Genomic_DNA"/>
</dbReference>
<gene>
    <name evidence="3" type="ORF">SLOPH_612</name>
</gene>
<comment type="caution">
    <text evidence="3">The sequence shown here is derived from an EMBL/GenBank/DDBJ whole genome shotgun (WGS) entry which is preliminary data.</text>
</comment>
<feature type="compositionally biased region" description="Basic and acidic residues" evidence="1">
    <location>
        <begin position="124"/>
        <end position="135"/>
    </location>
</feature>
<reference evidence="4" key="1">
    <citation type="journal article" date="2013" name="PLoS Genet.">
        <title>The genome of Spraguea lophii and the basis of host-microsporidian interactions.</title>
        <authorList>
            <person name="Campbell S.E."/>
            <person name="Williams T.A."/>
            <person name="Yousuf A."/>
            <person name="Soanes D.M."/>
            <person name="Paszkiewicz K.H."/>
            <person name="Williams B.A.P."/>
        </authorList>
    </citation>
    <scope>NUCLEOTIDE SEQUENCE [LARGE SCALE GENOMIC DNA]</scope>
    <source>
        <strain evidence="4">42_110</strain>
    </source>
</reference>